<dbReference type="PANTHER" id="PTHR45660:SF3">
    <property type="entry name" value="HISTONE-LYSINE N-METHYLTRANSFERASE FAMILY MEMBER SUVH9"/>
    <property type="match status" value="1"/>
</dbReference>
<dbReference type="Pfam" id="PF02182">
    <property type="entry name" value="SAD_SRA"/>
    <property type="match status" value="1"/>
</dbReference>
<dbReference type="Pfam" id="PF00856">
    <property type="entry name" value="SET"/>
    <property type="match status" value="1"/>
</dbReference>
<dbReference type="InterPro" id="IPR003105">
    <property type="entry name" value="SRA_YDG"/>
</dbReference>
<dbReference type="AlphaFoldDB" id="A0AAV8R2E2"/>
<dbReference type="EMBL" id="JAQQAF010000005">
    <property type="protein sequence ID" value="KAJ8485058.1"/>
    <property type="molecule type" value="Genomic_DNA"/>
</dbReference>
<comment type="subcellular location">
    <subcellularLocation>
        <location evidence="1">Chromosome</location>
    </subcellularLocation>
    <subcellularLocation>
        <location evidence="4">Nucleus</location>
    </subcellularLocation>
</comment>
<feature type="domain" description="YDG" evidence="7">
    <location>
        <begin position="226"/>
        <end position="374"/>
    </location>
</feature>
<dbReference type="Gene3D" id="2.30.280.10">
    <property type="entry name" value="SRA-YDG"/>
    <property type="match status" value="1"/>
</dbReference>
<dbReference type="GO" id="GO:0042054">
    <property type="term" value="F:histone methyltransferase activity"/>
    <property type="evidence" value="ECO:0007669"/>
    <property type="project" value="InterPro"/>
</dbReference>
<feature type="compositionally biased region" description="Acidic residues" evidence="5">
    <location>
        <begin position="17"/>
        <end position="28"/>
    </location>
</feature>
<dbReference type="PROSITE" id="PS51015">
    <property type="entry name" value="YDG"/>
    <property type="match status" value="1"/>
</dbReference>
<dbReference type="InterPro" id="IPR036987">
    <property type="entry name" value="SRA-YDG_sf"/>
</dbReference>
<accession>A0AAV8R2E2</accession>
<dbReference type="PROSITE" id="PS50867">
    <property type="entry name" value="PRE_SET"/>
    <property type="match status" value="1"/>
</dbReference>
<comment type="caution">
    <text evidence="8">The sequence shown here is derived from an EMBL/GenBank/DDBJ whole genome shotgun (WGS) entry which is preliminary data.</text>
</comment>
<evidence type="ECO:0008006" key="10">
    <source>
        <dbReference type="Google" id="ProtNLM"/>
    </source>
</evidence>
<dbReference type="GO" id="GO:0005694">
    <property type="term" value="C:chromosome"/>
    <property type="evidence" value="ECO:0007669"/>
    <property type="project" value="UniProtKB-SubCell"/>
</dbReference>
<sequence>MAKPPSPPPVKKQEDVKAEEEEEEEEEALLSSQPAYSSSTYPNPNPSLKTPSSPPTTSCVYQRRVRRRTFRHPRFPFSKKARCSLKPAAAAAAAASSSSGGSAVSSGGRVKKSTADLDGVILAAERRAPPSSAMTRVVEGGGELKVRLLAAAKKRPPRSAEMVRATCKSSEDRLGCHLLARRARITFQTLLALFLRSGKFRRPDLKAAELMCDLGLWLHRDRRIVGPLPGSLIGDIFFYRSELQVVGLHGLCQGGIDFIPASRSSSGEPIATSIVVSGGYEDDEDHGDQLIYTGQGGKARNRPHLSADQQLTAGNLALQYNEQYGIEIRVIRGLTYEGSPSGKVYVYDGLYTVHEHWRETTKSGFTAYKFCLRRVEGQKPMGSSMLKLAEALKACPLLKQPKGYLCWDISRGEEKVTTIPLFNDIDDCCEPLSFGYLVKPHYPIHVLDRDNAIGSWGCRCTSICSSNCHCAKKNGGQFAYDANGVLLKGKPLIYECGSWCRCPQSCPNRVSQRGIRHRLEVFRSREMGWGVRSLDLIRAGSFVCEFSGVVLPNEVIPLDGSCLLRSNQFPARWWEWGDVSDVFPDHRPPDFPPLPRLSFMMDLSRSRNVACYISHSFCPNLFVQFVLYDHHNELCQSTYYLSACRSFCWMTMALPNIVSRAAYNMAMSAFIEMHARRITRDG</sequence>
<evidence type="ECO:0000256" key="2">
    <source>
        <dbReference type="ARBA" id="ARBA00022454"/>
    </source>
</evidence>
<dbReference type="SUPFAM" id="SSF82199">
    <property type="entry name" value="SET domain"/>
    <property type="match status" value="1"/>
</dbReference>
<feature type="region of interest" description="Disordered" evidence="5">
    <location>
        <begin position="1"/>
        <end position="65"/>
    </location>
</feature>
<keyword evidence="2" id="KW-0158">Chromosome</keyword>
<dbReference type="Gene3D" id="2.170.270.10">
    <property type="entry name" value="SET domain"/>
    <property type="match status" value="1"/>
</dbReference>
<organism evidence="8 9">
    <name type="scientific">Ensete ventricosum</name>
    <name type="common">Abyssinian banana</name>
    <name type="synonym">Musa ensete</name>
    <dbReference type="NCBI Taxonomy" id="4639"/>
    <lineage>
        <taxon>Eukaryota</taxon>
        <taxon>Viridiplantae</taxon>
        <taxon>Streptophyta</taxon>
        <taxon>Embryophyta</taxon>
        <taxon>Tracheophyta</taxon>
        <taxon>Spermatophyta</taxon>
        <taxon>Magnoliopsida</taxon>
        <taxon>Liliopsida</taxon>
        <taxon>Zingiberales</taxon>
        <taxon>Musaceae</taxon>
        <taxon>Ensete</taxon>
    </lineage>
</organism>
<proteinExistence type="predicted"/>
<protein>
    <recommendedName>
        <fullName evidence="10">YDG domain-containing protein</fullName>
    </recommendedName>
</protein>
<keyword evidence="3 4" id="KW-0539">Nucleus</keyword>
<evidence type="ECO:0000259" key="7">
    <source>
        <dbReference type="PROSITE" id="PS51015"/>
    </source>
</evidence>
<evidence type="ECO:0000259" key="6">
    <source>
        <dbReference type="PROSITE" id="PS50867"/>
    </source>
</evidence>
<feature type="domain" description="Pre-SET" evidence="6">
    <location>
        <begin position="456"/>
        <end position="514"/>
    </location>
</feature>
<dbReference type="GO" id="GO:0003690">
    <property type="term" value="F:double-stranded DNA binding"/>
    <property type="evidence" value="ECO:0007669"/>
    <property type="project" value="TreeGrafter"/>
</dbReference>
<reference evidence="8 9" key="1">
    <citation type="submission" date="2022-12" db="EMBL/GenBank/DDBJ databases">
        <title>Chromosome-scale assembly of the Ensete ventricosum genome.</title>
        <authorList>
            <person name="Dussert Y."/>
            <person name="Stocks J."/>
            <person name="Wendawek A."/>
            <person name="Woldeyes F."/>
            <person name="Nichols R.A."/>
            <person name="Borrell J.S."/>
        </authorList>
    </citation>
    <scope>NUCLEOTIDE SEQUENCE [LARGE SCALE GENOMIC DNA]</scope>
    <source>
        <strain evidence="9">cv. Maze</strain>
        <tissue evidence="8">Seeds</tissue>
    </source>
</reference>
<dbReference type="InterPro" id="IPR007728">
    <property type="entry name" value="Pre-SET_dom"/>
</dbReference>
<dbReference type="SMART" id="SM00468">
    <property type="entry name" value="PreSET"/>
    <property type="match status" value="1"/>
</dbReference>
<dbReference type="SMART" id="SM00317">
    <property type="entry name" value="SET"/>
    <property type="match status" value="1"/>
</dbReference>
<evidence type="ECO:0000256" key="1">
    <source>
        <dbReference type="ARBA" id="ARBA00004286"/>
    </source>
</evidence>
<dbReference type="Proteomes" id="UP001222027">
    <property type="component" value="Unassembled WGS sequence"/>
</dbReference>
<evidence type="ECO:0000313" key="8">
    <source>
        <dbReference type="EMBL" id="KAJ8485058.1"/>
    </source>
</evidence>
<dbReference type="Pfam" id="PF05033">
    <property type="entry name" value="Pre-SET"/>
    <property type="match status" value="1"/>
</dbReference>
<keyword evidence="9" id="KW-1185">Reference proteome</keyword>
<dbReference type="PANTHER" id="PTHR45660">
    <property type="entry name" value="HISTONE-LYSINE N-METHYLTRANSFERASE SETMAR"/>
    <property type="match status" value="1"/>
</dbReference>
<evidence type="ECO:0000256" key="3">
    <source>
        <dbReference type="ARBA" id="ARBA00023242"/>
    </source>
</evidence>
<dbReference type="SUPFAM" id="SSF88697">
    <property type="entry name" value="PUA domain-like"/>
    <property type="match status" value="1"/>
</dbReference>
<evidence type="ECO:0000256" key="5">
    <source>
        <dbReference type="SAM" id="MobiDB-lite"/>
    </source>
</evidence>
<evidence type="ECO:0000256" key="4">
    <source>
        <dbReference type="PROSITE-ProRule" id="PRU00358"/>
    </source>
</evidence>
<dbReference type="InterPro" id="IPR051357">
    <property type="entry name" value="H3K9_HMTase_SUVAR3-9"/>
</dbReference>
<feature type="compositionally biased region" description="Low complexity" evidence="5">
    <location>
        <begin position="34"/>
        <end position="58"/>
    </location>
</feature>
<gene>
    <name evidence="8" type="ORF">OPV22_017543</name>
</gene>
<feature type="compositionally biased region" description="Pro residues" evidence="5">
    <location>
        <begin position="1"/>
        <end position="10"/>
    </location>
</feature>
<dbReference type="InterPro" id="IPR015947">
    <property type="entry name" value="PUA-like_sf"/>
</dbReference>
<name>A0AAV8R2E2_ENSVE</name>
<dbReference type="GO" id="GO:0008270">
    <property type="term" value="F:zinc ion binding"/>
    <property type="evidence" value="ECO:0007669"/>
    <property type="project" value="InterPro"/>
</dbReference>
<evidence type="ECO:0000313" key="9">
    <source>
        <dbReference type="Proteomes" id="UP001222027"/>
    </source>
</evidence>
<dbReference type="InterPro" id="IPR001214">
    <property type="entry name" value="SET_dom"/>
</dbReference>
<dbReference type="InterPro" id="IPR046341">
    <property type="entry name" value="SET_dom_sf"/>
</dbReference>
<dbReference type="SMART" id="SM00466">
    <property type="entry name" value="SRA"/>
    <property type="match status" value="1"/>
</dbReference>
<dbReference type="GO" id="GO:0005634">
    <property type="term" value="C:nucleus"/>
    <property type="evidence" value="ECO:0007669"/>
    <property type="project" value="UniProtKB-SubCell"/>
</dbReference>